<reference evidence="2" key="1">
    <citation type="journal article" date="2019" name="Int. J. Syst. Evol. Microbiol.">
        <title>The Global Catalogue of Microorganisms (GCM) 10K type strain sequencing project: providing services to taxonomists for standard genome sequencing and annotation.</title>
        <authorList>
            <consortium name="The Broad Institute Genomics Platform"/>
            <consortium name="The Broad Institute Genome Sequencing Center for Infectious Disease"/>
            <person name="Wu L."/>
            <person name="Ma J."/>
        </authorList>
    </citation>
    <scope>NUCLEOTIDE SEQUENCE [LARGE SCALE GENOMIC DNA]</scope>
    <source>
        <strain evidence="2">JCM 17927</strain>
    </source>
</reference>
<keyword evidence="2" id="KW-1185">Reference proteome</keyword>
<protein>
    <submittedName>
        <fullName evidence="1">Uncharacterized protein</fullName>
    </submittedName>
</protein>
<proteinExistence type="predicted"/>
<sequence>MKASLEEMTEEERAKKVGVKKILGIYDEVEYFMPRLKEFIQ</sequence>
<dbReference type="EMBL" id="BAABHD010000051">
    <property type="protein sequence ID" value="GAA4461045.1"/>
    <property type="molecule type" value="Genomic_DNA"/>
</dbReference>
<dbReference type="Proteomes" id="UP001501175">
    <property type="component" value="Unassembled WGS sequence"/>
</dbReference>
<organism evidence="1 2">
    <name type="scientific">Nibrella saemangeumensis</name>
    <dbReference type="NCBI Taxonomy" id="1084526"/>
    <lineage>
        <taxon>Bacteria</taxon>
        <taxon>Pseudomonadati</taxon>
        <taxon>Bacteroidota</taxon>
        <taxon>Cytophagia</taxon>
        <taxon>Cytophagales</taxon>
        <taxon>Spirosomataceae</taxon>
        <taxon>Nibrella</taxon>
    </lineage>
</organism>
<name>A0ABP8N7Q3_9BACT</name>
<comment type="caution">
    <text evidence="1">The sequence shown here is derived from an EMBL/GenBank/DDBJ whole genome shotgun (WGS) entry which is preliminary data.</text>
</comment>
<gene>
    <name evidence="1" type="ORF">GCM10023189_36360</name>
</gene>
<accession>A0ABP8N7Q3</accession>
<evidence type="ECO:0000313" key="2">
    <source>
        <dbReference type="Proteomes" id="UP001501175"/>
    </source>
</evidence>
<evidence type="ECO:0000313" key="1">
    <source>
        <dbReference type="EMBL" id="GAA4461045.1"/>
    </source>
</evidence>